<evidence type="ECO:0000313" key="7">
    <source>
        <dbReference type="Proteomes" id="UP000002280"/>
    </source>
</evidence>
<dbReference type="CDD" id="cd01991">
    <property type="entry name" value="Asn_synthase_B_C"/>
    <property type="match status" value="1"/>
</dbReference>
<evidence type="ECO:0000256" key="4">
    <source>
        <dbReference type="SAM" id="MobiDB-lite"/>
    </source>
</evidence>
<dbReference type="GO" id="GO:0006529">
    <property type="term" value="P:asparagine biosynthetic process"/>
    <property type="evidence" value="ECO:0007669"/>
    <property type="project" value="InterPro"/>
</dbReference>
<keyword evidence="7" id="KW-1185">Reference proteome</keyword>
<dbReference type="Gene3D" id="3.40.50.620">
    <property type="entry name" value="HUPs"/>
    <property type="match status" value="1"/>
</dbReference>
<evidence type="ECO:0000256" key="2">
    <source>
        <dbReference type="ARBA" id="ARBA00022741"/>
    </source>
</evidence>
<dbReference type="Pfam" id="PF00733">
    <property type="entry name" value="Asn_synthase"/>
    <property type="match status" value="1"/>
</dbReference>
<reference evidence="6" key="2">
    <citation type="submission" date="2025-08" db="UniProtKB">
        <authorList>
            <consortium name="Ensembl"/>
        </authorList>
    </citation>
    <scope>IDENTIFICATION</scope>
</reference>
<sequence length="277" mass="30917">MTGGPAGREPGRETSALSWLPAWPQTLPSGVTLDKSRPDRSSAWGPARPAERTSPPPGPGPGTEWHLPGRLLAVLGRAVLHPLRSRDSPGQPSCRGDFTHLETLPGAGTGGEPQGGPDRPHPLPRSLSSLELRVPFLDHRLTSYYLSLPPELRIPKSGVEKHLLREAFEDANLLPKEILWRPKEAFSDGLTSLKKSWFTILQEHVEHQVSDSALESAAQRFPLNTPKTKEGYYYRQIFEKHYPGRADWLPHYWMPKWIEASDPSARTLTHYKSATKD</sequence>
<dbReference type="Ensembl" id="ENSMODT00000077495.1">
    <property type="protein sequence ID" value="ENSMODP00000046541.1"/>
    <property type="gene ID" value="ENSMODG00000044957.1"/>
</dbReference>
<dbReference type="GeneTree" id="ENSGT00390000001994"/>
<organism evidence="6 7">
    <name type="scientific">Monodelphis domestica</name>
    <name type="common">Gray short-tailed opossum</name>
    <dbReference type="NCBI Taxonomy" id="13616"/>
    <lineage>
        <taxon>Eukaryota</taxon>
        <taxon>Metazoa</taxon>
        <taxon>Chordata</taxon>
        <taxon>Craniata</taxon>
        <taxon>Vertebrata</taxon>
        <taxon>Euteleostomi</taxon>
        <taxon>Mammalia</taxon>
        <taxon>Metatheria</taxon>
        <taxon>Didelphimorphia</taxon>
        <taxon>Didelphidae</taxon>
        <taxon>Monodelphis</taxon>
    </lineage>
</organism>
<evidence type="ECO:0000256" key="1">
    <source>
        <dbReference type="ARBA" id="ARBA00005187"/>
    </source>
</evidence>
<keyword evidence="2" id="KW-0547">Nucleotide-binding</keyword>
<evidence type="ECO:0000313" key="6">
    <source>
        <dbReference type="Ensembl" id="ENSMODP00000046541.1"/>
    </source>
</evidence>
<reference evidence="6" key="3">
    <citation type="submission" date="2025-09" db="UniProtKB">
        <authorList>
            <consortium name="Ensembl"/>
        </authorList>
    </citation>
    <scope>IDENTIFICATION</scope>
</reference>
<dbReference type="InterPro" id="IPR001962">
    <property type="entry name" value="Asn_synthase"/>
</dbReference>
<proteinExistence type="predicted"/>
<dbReference type="SUPFAM" id="SSF52402">
    <property type="entry name" value="Adenine nucleotide alpha hydrolases-like"/>
    <property type="match status" value="1"/>
</dbReference>
<dbReference type="GO" id="GO:0004066">
    <property type="term" value="F:asparagine synthase (glutamine-hydrolyzing) activity"/>
    <property type="evidence" value="ECO:0007669"/>
    <property type="project" value="InterPro"/>
</dbReference>
<dbReference type="Proteomes" id="UP000002280">
    <property type="component" value="Unplaced"/>
</dbReference>
<evidence type="ECO:0000259" key="5">
    <source>
        <dbReference type="Pfam" id="PF00733"/>
    </source>
</evidence>
<feature type="region of interest" description="Disordered" evidence="4">
    <location>
        <begin position="1"/>
        <end position="67"/>
    </location>
</feature>
<keyword evidence="3" id="KW-0067">ATP-binding</keyword>
<dbReference type="STRING" id="13616.ENSMODP00000046541"/>
<dbReference type="AlphaFoldDB" id="A0A5F8GHB0"/>
<feature type="domain" description="Asparagine synthetase" evidence="5">
    <location>
        <begin position="128"/>
        <end position="253"/>
    </location>
</feature>
<dbReference type="GO" id="GO:0005524">
    <property type="term" value="F:ATP binding"/>
    <property type="evidence" value="ECO:0007669"/>
    <property type="project" value="UniProtKB-KW"/>
</dbReference>
<protein>
    <recommendedName>
        <fullName evidence="5">Asparagine synthetase domain-containing protein</fullName>
    </recommendedName>
</protein>
<accession>A0A5F8GHB0</accession>
<dbReference type="PANTHER" id="PTHR11772:SF23">
    <property type="entry name" value="ASPARAGINE SYNTHETASE [GLUTAMINE-HYDROLYZING]"/>
    <property type="match status" value="1"/>
</dbReference>
<dbReference type="Bgee" id="ENSMODG00000044957">
    <property type="expression patterns" value="Expressed in skeleton of lower jaw and 17 other cell types or tissues"/>
</dbReference>
<dbReference type="PANTHER" id="PTHR11772">
    <property type="entry name" value="ASPARAGINE SYNTHETASE"/>
    <property type="match status" value="1"/>
</dbReference>
<feature type="region of interest" description="Disordered" evidence="4">
    <location>
        <begin position="83"/>
        <end position="126"/>
    </location>
</feature>
<reference evidence="6" key="1">
    <citation type="journal article" date="2007" name="Nature">
        <title>Genome of the marsupial Monodelphis domestica reveals innovation in non-coding sequences.</title>
        <authorList>
            <person name="Mikkelsen T.S."/>
            <person name="Wakefield M.J."/>
            <person name="Aken B."/>
            <person name="Amemiya C.T."/>
            <person name="Chang J.L."/>
            <person name="Duke S."/>
            <person name="Garber M."/>
            <person name="Gentles A.J."/>
            <person name="Goodstadt L."/>
            <person name="Heger A."/>
            <person name="Jurka J."/>
            <person name="Kamal M."/>
            <person name="Mauceli E."/>
            <person name="Searle S.M."/>
            <person name="Sharpe T."/>
            <person name="Baker M.L."/>
            <person name="Batzer M.A."/>
            <person name="Benos P.V."/>
            <person name="Belov K."/>
            <person name="Clamp M."/>
            <person name="Cook A."/>
            <person name="Cuff J."/>
            <person name="Das R."/>
            <person name="Davidow L."/>
            <person name="Deakin J.E."/>
            <person name="Fazzari M.J."/>
            <person name="Glass J.L."/>
            <person name="Grabherr M."/>
            <person name="Greally J.M."/>
            <person name="Gu W."/>
            <person name="Hore T.A."/>
            <person name="Huttley G.A."/>
            <person name="Kleber M."/>
            <person name="Jirtle R.L."/>
            <person name="Koina E."/>
            <person name="Lee J.T."/>
            <person name="Mahony S."/>
            <person name="Marra M.A."/>
            <person name="Miller R.D."/>
            <person name="Nicholls R.D."/>
            <person name="Oda M."/>
            <person name="Papenfuss A.T."/>
            <person name="Parra Z.E."/>
            <person name="Pollock D.D."/>
            <person name="Ray D.A."/>
            <person name="Schein J.E."/>
            <person name="Speed T.P."/>
            <person name="Thompson K."/>
            <person name="VandeBerg J.L."/>
            <person name="Wade C.M."/>
            <person name="Walker J.A."/>
            <person name="Waters P.D."/>
            <person name="Webber C."/>
            <person name="Weidman J.R."/>
            <person name="Xie X."/>
            <person name="Zody M.C."/>
            <person name="Baldwin J."/>
            <person name="Abdouelleil A."/>
            <person name="Abdulkadir J."/>
            <person name="Abebe A."/>
            <person name="Abera B."/>
            <person name="Abreu J."/>
            <person name="Acer S.C."/>
            <person name="Aftuck L."/>
            <person name="Alexander A."/>
            <person name="An P."/>
            <person name="Anderson E."/>
            <person name="Anderson S."/>
            <person name="Arachi H."/>
            <person name="Azer M."/>
            <person name="Bachantsang P."/>
            <person name="Barry A."/>
            <person name="Bayul T."/>
            <person name="Berlin A."/>
            <person name="Bessette D."/>
            <person name="Bloom T."/>
            <person name="Bloom T."/>
            <person name="Boguslavskiy L."/>
            <person name="Bonnet C."/>
            <person name="Boukhgalter B."/>
            <person name="Bourzgui I."/>
            <person name="Brown A."/>
            <person name="Cahill P."/>
            <person name="Channer S."/>
            <person name="Cheshatsang Y."/>
            <person name="Chuda L."/>
            <person name="Citroen M."/>
            <person name="Collymore A."/>
            <person name="Cooke P."/>
            <person name="Costello M."/>
            <person name="D'Aco K."/>
            <person name="Daza R."/>
            <person name="De Haan G."/>
            <person name="DeGray S."/>
            <person name="DeMaso C."/>
            <person name="Dhargay N."/>
            <person name="Dooley K."/>
            <person name="Dooley E."/>
            <person name="Doricent M."/>
            <person name="Dorje P."/>
            <person name="Dorjee K."/>
            <person name="Dupes A."/>
            <person name="Elong R."/>
            <person name="Falk J."/>
            <person name="Farina A."/>
            <person name="Faro S."/>
            <person name="Ferguson D."/>
            <person name="Fisher S."/>
            <person name="Foley C.D."/>
            <person name="Franke A."/>
            <person name="Friedrich D."/>
            <person name="Gadbois L."/>
            <person name="Gearin G."/>
            <person name="Gearin C.R."/>
            <person name="Giannoukos G."/>
            <person name="Goode T."/>
            <person name="Graham J."/>
            <person name="Grandbois E."/>
            <person name="Grewal S."/>
            <person name="Gyaltsen K."/>
            <person name="Hafez N."/>
            <person name="Hagos B."/>
            <person name="Hall J."/>
            <person name="Henson C."/>
            <person name="Hollinger A."/>
            <person name="Honan T."/>
            <person name="Huard M.D."/>
            <person name="Hughes L."/>
            <person name="Hurhula B."/>
            <person name="Husby M.E."/>
            <person name="Kamat A."/>
            <person name="Kanga B."/>
            <person name="Kashin S."/>
            <person name="Khazanovich D."/>
            <person name="Kisner P."/>
            <person name="Lance K."/>
            <person name="Lara M."/>
            <person name="Lee W."/>
            <person name="Lennon N."/>
            <person name="Letendre F."/>
            <person name="LeVine R."/>
            <person name="Lipovsky A."/>
            <person name="Liu X."/>
            <person name="Liu J."/>
            <person name="Liu S."/>
            <person name="Lokyitsang T."/>
            <person name="Lokyitsang Y."/>
            <person name="Lubonja R."/>
            <person name="Lui A."/>
            <person name="MacDonald P."/>
            <person name="Magnisalis V."/>
            <person name="Maru K."/>
            <person name="Matthews C."/>
            <person name="McCusker W."/>
            <person name="McDonough S."/>
            <person name="Mehta T."/>
            <person name="Meldrim J."/>
            <person name="Meneus L."/>
            <person name="Mihai O."/>
            <person name="Mihalev A."/>
            <person name="Mihova T."/>
            <person name="Mittelman R."/>
            <person name="Mlenga V."/>
            <person name="Montmayeur A."/>
            <person name="Mulrain L."/>
            <person name="Navidi A."/>
            <person name="Naylor J."/>
            <person name="Negash T."/>
            <person name="Nguyen T."/>
            <person name="Nguyen N."/>
            <person name="Nicol R."/>
            <person name="Norbu C."/>
            <person name="Norbu N."/>
            <person name="Novod N."/>
            <person name="O'Neill B."/>
            <person name="Osman S."/>
            <person name="Markiewicz E."/>
            <person name="Oyono O.L."/>
            <person name="Patti C."/>
            <person name="Phunkhang P."/>
            <person name="Pierre F."/>
            <person name="Priest M."/>
            <person name="Raghuraman S."/>
            <person name="Rege F."/>
            <person name="Reyes R."/>
            <person name="Rise C."/>
            <person name="Rogov P."/>
            <person name="Ross K."/>
            <person name="Ryan E."/>
            <person name="Settipalli S."/>
            <person name="Shea T."/>
            <person name="Sherpa N."/>
            <person name="Shi L."/>
            <person name="Shih D."/>
            <person name="Sparrow T."/>
            <person name="Spaulding J."/>
            <person name="Stalker J."/>
            <person name="Stange-Thomann N."/>
            <person name="Stavropoulos S."/>
            <person name="Stone C."/>
            <person name="Strader C."/>
            <person name="Tesfaye S."/>
            <person name="Thomson T."/>
            <person name="Thoulutsang Y."/>
            <person name="Thoulutsang D."/>
            <person name="Topham K."/>
            <person name="Topping I."/>
            <person name="Tsamla T."/>
            <person name="Vassiliev H."/>
            <person name="Vo A."/>
            <person name="Wangchuk T."/>
            <person name="Wangdi T."/>
            <person name="Weiand M."/>
            <person name="Wilkinson J."/>
            <person name="Wilson A."/>
            <person name="Yadav S."/>
            <person name="Young G."/>
            <person name="Yu Q."/>
            <person name="Zembek L."/>
            <person name="Zhong D."/>
            <person name="Zimmer A."/>
            <person name="Zwirko Z."/>
            <person name="Jaffe D.B."/>
            <person name="Alvarez P."/>
            <person name="Brockman W."/>
            <person name="Butler J."/>
            <person name="Chin C."/>
            <person name="Gnerre S."/>
            <person name="MacCallum I."/>
            <person name="Graves J.A."/>
            <person name="Ponting C.P."/>
            <person name="Breen M."/>
            <person name="Samollow P.B."/>
            <person name="Lander E.S."/>
            <person name="Lindblad-Toh K."/>
        </authorList>
    </citation>
    <scope>NUCLEOTIDE SEQUENCE [LARGE SCALE GENOMIC DNA]</scope>
</reference>
<dbReference type="InterPro" id="IPR014729">
    <property type="entry name" value="Rossmann-like_a/b/a_fold"/>
</dbReference>
<name>A0A5F8GHB0_MONDO</name>
<evidence type="ECO:0000256" key="3">
    <source>
        <dbReference type="ARBA" id="ARBA00022840"/>
    </source>
</evidence>
<comment type="pathway">
    <text evidence="1">Amino-acid biosynthesis; L-asparagine biosynthesis; L-asparagine from L-aspartate (L-Gln route): step 1/1.</text>
</comment>
<dbReference type="InterPro" id="IPR050795">
    <property type="entry name" value="Asn_Synthetase"/>
</dbReference>
<dbReference type="InParanoid" id="A0A5F8GHB0"/>